<protein>
    <submittedName>
        <fullName evidence="2">Transcriptional regulator</fullName>
    </submittedName>
</protein>
<dbReference type="InterPro" id="IPR001387">
    <property type="entry name" value="Cro/C1-type_HTH"/>
</dbReference>
<dbReference type="InterPro" id="IPR036409">
    <property type="entry name" value="Aldolase_II/adducin_N_sf"/>
</dbReference>
<feature type="domain" description="HTH cro/C1-type" evidence="1">
    <location>
        <begin position="22"/>
        <end position="54"/>
    </location>
</feature>
<dbReference type="PROSITE" id="PS50943">
    <property type="entry name" value="HTH_CROC1"/>
    <property type="match status" value="1"/>
</dbReference>
<dbReference type="CDD" id="cd00093">
    <property type="entry name" value="HTH_XRE"/>
    <property type="match status" value="1"/>
</dbReference>
<dbReference type="InterPro" id="IPR010982">
    <property type="entry name" value="Lambda_DNA-bd_dom_sf"/>
</dbReference>
<dbReference type="InterPro" id="IPR019293">
    <property type="entry name" value="ThiN"/>
</dbReference>
<dbReference type="Pfam" id="PF10120">
    <property type="entry name" value="ThiN"/>
    <property type="match status" value="1"/>
</dbReference>
<gene>
    <name evidence="2" type="ORF">A6E15_07335</name>
</gene>
<reference evidence="3" key="1">
    <citation type="submission" date="2016-04" db="EMBL/GenBank/DDBJ databases">
        <authorList>
            <person name="Chen S.-C."/>
            <person name="Lai M.-C."/>
        </authorList>
    </citation>
    <scope>NUCLEOTIDE SEQUENCE [LARGE SCALE GENOMIC DNA]</scope>
    <source>
        <strain evidence="3">AB14</strain>
    </source>
</reference>
<dbReference type="Gene3D" id="3.40.225.10">
    <property type="entry name" value="Class II aldolase/adducin N-terminal domain"/>
    <property type="match status" value="1"/>
</dbReference>
<dbReference type="Gene3D" id="1.10.260.40">
    <property type="entry name" value="lambda repressor-like DNA-binding domains"/>
    <property type="match status" value="1"/>
</dbReference>
<dbReference type="STRING" id="301967.A6E15_07335"/>
<dbReference type="OrthoDB" id="42697at2157"/>
<dbReference type="SUPFAM" id="SSF53639">
    <property type="entry name" value="AraD/HMP-PK domain-like"/>
    <property type="match status" value="1"/>
</dbReference>
<sequence length="315" mass="32950">MSLVLPSELVVDRFLPTVRAMLAARLADRGLTQREIAAELGVTQAAVSKYVAGEGGGDDRFRDDPETVATVDRIADGLAGGEMDGYDALSELLSLVRSLEDRGPICELHEEEMPALRGLGCDLCVRGLDPDVRAERDVLANVRTAARTLASVPGMADAVPNVGTNVGMSLPDPADETDVAAVPGRIYAMGGRIEIPANPEFGASKHVSTAVLAANDADPDVRAAVNVATDDALLAAARERGIDPLEFDADYEDRGEHLGDRFANRGAVPAVAYHRGAFGIEPVTYVFGATAVETAELVGELLAARSASAAADSND</sequence>
<comment type="caution">
    <text evidence="2">The sequence shown here is derived from an EMBL/GenBank/DDBJ whole genome shotgun (WGS) entry which is preliminary data.</text>
</comment>
<dbReference type="Proteomes" id="UP000189370">
    <property type="component" value="Unassembled WGS sequence"/>
</dbReference>
<dbReference type="PANTHER" id="PTHR40730:SF5">
    <property type="entry name" value="HTH CRO_C1-TYPE DOMAIN-CONTAINING PROTEIN"/>
    <property type="match status" value="1"/>
</dbReference>
<dbReference type="Pfam" id="PF01381">
    <property type="entry name" value="HTH_3"/>
    <property type="match status" value="1"/>
</dbReference>
<proteinExistence type="predicted"/>
<dbReference type="RefSeq" id="WP_076145149.1">
    <property type="nucleotide sequence ID" value="NZ_LWLN01000001.1"/>
</dbReference>
<keyword evidence="3" id="KW-1185">Reference proteome</keyword>
<evidence type="ECO:0000313" key="3">
    <source>
        <dbReference type="Proteomes" id="UP000189370"/>
    </source>
</evidence>
<dbReference type="GO" id="GO:0003677">
    <property type="term" value="F:DNA binding"/>
    <property type="evidence" value="ECO:0007669"/>
    <property type="project" value="InterPro"/>
</dbReference>
<accession>A0A1S8AVT8</accession>
<dbReference type="AlphaFoldDB" id="A0A1S8AVT8"/>
<name>A0A1S8AVT8_9EURY</name>
<evidence type="ECO:0000259" key="1">
    <source>
        <dbReference type="PROSITE" id="PS50943"/>
    </source>
</evidence>
<evidence type="ECO:0000313" key="2">
    <source>
        <dbReference type="EMBL" id="OLZ40815.1"/>
    </source>
</evidence>
<dbReference type="EMBL" id="LWLN01000001">
    <property type="protein sequence ID" value="OLZ40815.1"/>
    <property type="molecule type" value="Genomic_DNA"/>
</dbReference>
<dbReference type="PANTHER" id="PTHR40730">
    <property type="entry name" value="TRANSCRIPTIONAL REGULATOR PROTEIN-LIKE PROTEIN"/>
    <property type="match status" value="1"/>
</dbReference>
<dbReference type="SUPFAM" id="SSF47413">
    <property type="entry name" value="lambda repressor-like DNA-binding domains"/>
    <property type="match status" value="1"/>
</dbReference>
<organism evidence="2 3">
    <name type="scientific">Natrinema saccharevitans</name>
    <dbReference type="NCBI Taxonomy" id="301967"/>
    <lineage>
        <taxon>Archaea</taxon>
        <taxon>Methanobacteriati</taxon>
        <taxon>Methanobacteriota</taxon>
        <taxon>Stenosarchaea group</taxon>
        <taxon>Halobacteria</taxon>
        <taxon>Halobacteriales</taxon>
        <taxon>Natrialbaceae</taxon>
        <taxon>Natrinema</taxon>
    </lineage>
</organism>